<reference evidence="9 10" key="1">
    <citation type="submission" date="2016-12" db="EMBL/GenBank/DDBJ databases">
        <authorList>
            <person name="Song W.-J."/>
            <person name="Kurnit D.M."/>
        </authorList>
    </citation>
    <scope>NUCLEOTIDE SEQUENCE [LARGE SCALE GENOMIC DNA]</scope>
    <source>
        <strain evidence="9 10">DSM 18488</strain>
    </source>
</reference>
<protein>
    <submittedName>
        <fullName evidence="9">Long-chain fatty acid transport protein</fullName>
    </submittedName>
</protein>
<evidence type="ECO:0000256" key="3">
    <source>
        <dbReference type="ARBA" id="ARBA00022452"/>
    </source>
</evidence>
<dbReference type="AlphaFoldDB" id="A0A1M7Y9C1"/>
<evidence type="ECO:0000256" key="2">
    <source>
        <dbReference type="ARBA" id="ARBA00008163"/>
    </source>
</evidence>
<evidence type="ECO:0000256" key="8">
    <source>
        <dbReference type="SAM" id="SignalP"/>
    </source>
</evidence>
<dbReference type="Gene3D" id="2.40.160.60">
    <property type="entry name" value="Outer membrane protein transport protein (OMPP1/FadL/TodX)"/>
    <property type="match status" value="1"/>
</dbReference>
<name>A0A1M7Y9C1_9BACT</name>
<dbReference type="Proteomes" id="UP000184603">
    <property type="component" value="Unassembled WGS sequence"/>
</dbReference>
<keyword evidence="3" id="KW-1134">Transmembrane beta strand</keyword>
<dbReference type="SUPFAM" id="SSF56935">
    <property type="entry name" value="Porins"/>
    <property type="match status" value="1"/>
</dbReference>
<keyword evidence="6" id="KW-0472">Membrane</keyword>
<dbReference type="RefSeq" id="WP_073614028.1">
    <property type="nucleotide sequence ID" value="NZ_FRFE01000013.1"/>
</dbReference>
<dbReference type="OrthoDB" id="9809992at2"/>
<dbReference type="InterPro" id="IPR005017">
    <property type="entry name" value="OMPP1/FadL/TodX"/>
</dbReference>
<dbReference type="EMBL" id="FRFE01000013">
    <property type="protein sequence ID" value="SHO49234.1"/>
    <property type="molecule type" value="Genomic_DNA"/>
</dbReference>
<keyword evidence="10" id="KW-1185">Reference proteome</keyword>
<dbReference type="Pfam" id="PF03349">
    <property type="entry name" value="Toluene_X"/>
    <property type="match status" value="1"/>
</dbReference>
<proteinExistence type="inferred from homology"/>
<dbReference type="PANTHER" id="PTHR35093">
    <property type="entry name" value="OUTER MEMBRANE PROTEIN NMB0088-RELATED"/>
    <property type="match status" value="1"/>
</dbReference>
<gene>
    <name evidence="9" type="ORF">SAMN02745220_02746</name>
</gene>
<feature type="chain" id="PRO_5013314655" evidence="8">
    <location>
        <begin position="36"/>
        <end position="432"/>
    </location>
</feature>
<evidence type="ECO:0000256" key="7">
    <source>
        <dbReference type="ARBA" id="ARBA00023237"/>
    </source>
</evidence>
<evidence type="ECO:0000256" key="5">
    <source>
        <dbReference type="ARBA" id="ARBA00022729"/>
    </source>
</evidence>
<evidence type="ECO:0000313" key="10">
    <source>
        <dbReference type="Proteomes" id="UP000184603"/>
    </source>
</evidence>
<evidence type="ECO:0000256" key="6">
    <source>
        <dbReference type="ARBA" id="ARBA00023136"/>
    </source>
</evidence>
<evidence type="ECO:0000313" key="9">
    <source>
        <dbReference type="EMBL" id="SHO49234.1"/>
    </source>
</evidence>
<evidence type="ECO:0000256" key="1">
    <source>
        <dbReference type="ARBA" id="ARBA00004571"/>
    </source>
</evidence>
<feature type="signal peptide" evidence="8">
    <location>
        <begin position="1"/>
        <end position="35"/>
    </location>
</feature>
<evidence type="ECO:0000256" key="4">
    <source>
        <dbReference type="ARBA" id="ARBA00022692"/>
    </source>
</evidence>
<dbReference type="GO" id="GO:0015483">
    <property type="term" value="F:long-chain fatty acid transporting porin activity"/>
    <property type="evidence" value="ECO:0007669"/>
    <property type="project" value="TreeGrafter"/>
</dbReference>
<keyword evidence="5 8" id="KW-0732">Signal</keyword>
<sequence length="432" mass="47243">MKKTSTAPASSLRKRSLLFASLLTCVFLGAPFAYGAGFQIPNQSLKAIGSAGANIAYNTGPDAAYYNPANMSFQSDNWAIETSLTTLWLPEVNYQDNRTPAFDGSSDFEMFFLPQIHLVSKEYNNFRFGFALTYPYGLAKSWDQPFPQVAARHFSLDVVEASPSFSYRVNDDLSLAVGVRAIYAKGEVRNTAINPPIGDIAPLTTLDRDLDADDIAFGYNLAMTFRPTPAWRLAATYRSKVDLNLEGDADLTALVGQFPVAGYNGSAALDLTLPAVFSLATSYSFGDLTLEVAWNRTFWSDIDELDFNYGQSLAGSPFQVFDEPVVKDWKDSDALRFGLTYQLSEQFTTTLGFAIDNTPIPERTVNFDLPDSDAYMYGLGVQYAANDSLKLGVSYMYYHTTSRSVTSSSTGVDGTFDDGGAHAITVGAITSF</sequence>
<accession>A0A1M7Y9C1</accession>
<dbReference type="STRING" id="1121416.SAMN02745220_02746"/>
<comment type="subcellular location">
    <subcellularLocation>
        <location evidence="1">Cell outer membrane</location>
        <topology evidence="1">Multi-pass membrane protein</topology>
    </subcellularLocation>
</comment>
<organism evidence="9 10">
    <name type="scientific">Desulfopila aestuarii DSM 18488</name>
    <dbReference type="NCBI Taxonomy" id="1121416"/>
    <lineage>
        <taxon>Bacteria</taxon>
        <taxon>Pseudomonadati</taxon>
        <taxon>Thermodesulfobacteriota</taxon>
        <taxon>Desulfobulbia</taxon>
        <taxon>Desulfobulbales</taxon>
        <taxon>Desulfocapsaceae</taxon>
        <taxon>Desulfopila</taxon>
    </lineage>
</organism>
<dbReference type="PANTHER" id="PTHR35093:SF8">
    <property type="entry name" value="OUTER MEMBRANE PROTEIN NMB0088-RELATED"/>
    <property type="match status" value="1"/>
</dbReference>
<comment type="similarity">
    <text evidence="2">Belongs to the OmpP1/FadL family.</text>
</comment>
<dbReference type="GO" id="GO:0009279">
    <property type="term" value="C:cell outer membrane"/>
    <property type="evidence" value="ECO:0007669"/>
    <property type="project" value="UniProtKB-SubCell"/>
</dbReference>
<keyword evidence="4" id="KW-0812">Transmembrane</keyword>
<keyword evidence="7" id="KW-0998">Cell outer membrane</keyword>